<dbReference type="SUPFAM" id="SSF53067">
    <property type="entry name" value="Actin-like ATPase domain"/>
    <property type="match status" value="2"/>
</dbReference>
<reference evidence="14 15" key="1">
    <citation type="submission" date="2016-10" db="EMBL/GenBank/DDBJ databases">
        <authorList>
            <person name="de Groot N.N."/>
        </authorList>
    </citation>
    <scope>NUCLEOTIDE SEQUENCE [LARGE SCALE GENOMIC DNA]</scope>
    <source>
        <strain evidence="14 15">743A</strain>
    </source>
</reference>
<organism evidence="14 15">
    <name type="scientific">Anaeromicropila populeti</name>
    <dbReference type="NCBI Taxonomy" id="37658"/>
    <lineage>
        <taxon>Bacteria</taxon>
        <taxon>Bacillati</taxon>
        <taxon>Bacillota</taxon>
        <taxon>Clostridia</taxon>
        <taxon>Lachnospirales</taxon>
        <taxon>Lachnospiraceae</taxon>
        <taxon>Anaeromicropila</taxon>
    </lineage>
</organism>
<evidence type="ECO:0000256" key="1">
    <source>
        <dbReference type="ARBA" id="ARBA00002290"/>
    </source>
</evidence>
<dbReference type="InterPro" id="IPR029047">
    <property type="entry name" value="HSP70_peptide-bd_sf"/>
</dbReference>
<dbReference type="Proteomes" id="UP000199659">
    <property type="component" value="Unassembled WGS sequence"/>
</dbReference>
<evidence type="ECO:0000256" key="3">
    <source>
        <dbReference type="ARBA" id="ARBA00014415"/>
    </source>
</evidence>
<evidence type="ECO:0000256" key="10">
    <source>
        <dbReference type="ARBA" id="ARBA00030019"/>
    </source>
</evidence>
<sequence length="563" mass="63438">MIIGIDLGTTNSLAAYFTEEGPKIIPNRLGKNLTPSIVSVDEQGQIYVGETARELLVLEPMNSASVFKRNMGSDKKYQLGMKTFTAEELSSFVLRSLKEDAEAFLGEPVTEAIISVPAYFNDARRKATKRAGELAGLKVERIISEPTAAAIAYGLYQKNKNTKFLVFDLGGGTFDVSILELFHTILEVRAVAGDNFLGGEDFTEVLEQMFFTAKEINKDELDQKTRNSIRQQAEKCKIAFSQQRTSTMSCNINGVSYDYEIEISEYEEACQLLLERIRQPIKRSLADANIKLSEIDMVVLVGGATKLPIVRKFVGKLFKKLPDTSVNPDEVVALGAAIQGAMKERKEAIKEVILTDVCPFTLGTEVVVEREGNRFEEGHFCPIIERNTVIPASRTERLYTVRDNQTKIRVNILQGESRFAVNNLPLGELQIDVPKAPAGQEAVDVTYTYDMNSILEVEVTVISTGKKVRRIIKGQNSDMTEEEIEKRMEELSYLKIHPRDQEENKLLLLRGERLYEESVGRARIQLEHEIRKFEDALSTREKSRITGARRELKDFLDELEELN</sequence>
<accession>A0A1I6HN66</accession>
<keyword evidence="5" id="KW-0597">Phosphoprotein</keyword>
<keyword evidence="15" id="KW-1185">Reference proteome</keyword>
<dbReference type="AlphaFoldDB" id="A0A1I6HN66"/>
<dbReference type="Gene3D" id="3.90.640.10">
    <property type="entry name" value="Actin, Chain A, domain 4"/>
    <property type="match status" value="1"/>
</dbReference>
<evidence type="ECO:0000256" key="5">
    <source>
        <dbReference type="ARBA" id="ARBA00022553"/>
    </source>
</evidence>
<comment type="similarity">
    <text evidence="2 13">Belongs to the heat shock protein 70 family.</text>
</comment>
<evidence type="ECO:0000256" key="4">
    <source>
        <dbReference type="ARBA" id="ARBA00017249"/>
    </source>
</evidence>
<dbReference type="FunFam" id="3.30.420.40:FF:000144">
    <property type="entry name" value="Molecular chaperone HscC"/>
    <property type="match status" value="1"/>
</dbReference>
<evidence type="ECO:0000256" key="6">
    <source>
        <dbReference type="ARBA" id="ARBA00022741"/>
    </source>
</evidence>
<keyword evidence="8" id="KW-0346">Stress response</keyword>
<dbReference type="Gene3D" id="3.30.420.40">
    <property type="match status" value="3"/>
</dbReference>
<protein>
    <recommendedName>
        <fullName evidence="3">Chaperone protein DnaK</fullName>
    </recommendedName>
    <alternativeName>
        <fullName evidence="4">Chaperone protein dnaK</fullName>
    </alternativeName>
    <alternativeName>
        <fullName evidence="12">HSP70</fullName>
    </alternativeName>
    <alternativeName>
        <fullName evidence="11">Heat shock 70 kDa protein</fullName>
    </alternativeName>
    <alternativeName>
        <fullName evidence="10">Heat shock protein 70</fullName>
    </alternativeName>
</protein>
<dbReference type="PROSITE" id="PS00329">
    <property type="entry name" value="HSP70_2"/>
    <property type="match status" value="1"/>
</dbReference>
<dbReference type="OrthoDB" id="9766019at2"/>
<dbReference type="SUPFAM" id="SSF100920">
    <property type="entry name" value="Heat shock protein 70kD (HSP70), peptide-binding domain"/>
    <property type="match status" value="1"/>
</dbReference>
<dbReference type="PROSITE" id="PS01036">
    <property type="entry name" value="HSP70_3"/>
    <property type="match status" value="1"/>
</dbReference>
<dbReference type="Gene3D" id="2.60.34.10">
    <property type="entry name" value="Substrate Binding Domain Of DNAk, Chain A, domain 1"/>
    <property type="match status" value="1"/>
</dbReference>
<evidence type="ECO:0000256" key="12">
    <source>
        <dbReference type="ARBA" id="ARBA00033103"/>
    </source>
</evidence>
<name>A0A1I6HN66_9FIRM</name>
<dbReference type="GO" id="GO:0005524">
    <property type="term" value="F:ATP binding"/>
    <property type="evidence" value="ECO:0007669"/>
    <property type="project" value="UniProtKB-KW"/>
</dbReference>
<proteinExistence type="inferred from homology"/>
<keyword evidence="9" id="KW-0143">Chaperone</keyword>
<evidence type="ECO:0000313" key="15">
    <source>
        <dbReference type="Proteomes" id="UP000199659"/>
    </source>
</evidence>
<gene>
    <name evidence="14" type="ORF">SAMN05661086_00109</name>
</gene>
<dbReference type="PANTHER" id="PTHR19375">
    <property type="entry name" value="HEAT SHOCK PROTEIN 70KDA"/>
    <property type="match status" value="1"/>
</dbReference>
<keyword evidence="7 13" id="KW-0067">ATP-binding</keyword>
<comment type="function">
    <text evidence="1">Acts as a chaperone.</text>
</comment>
<dbReference type="InterPro" id="IPR013126">
    <property type="entry name" value="Hsp_70_fam"/>
</dbReference>
<dbReference type="RefSeq" id="WP_092558742.1">
    <property type="nucleotide sequence ID" value="NZ_FOYZ01000001.1"/>
</dbReference>
<evidence type="ECO:0000256" key="2">
    <source>
        <dbReference type="ARBA" id="ARBA00007381"/>
    </source>
</evidence>
<evidence type="ECO:0000256" key="7">
    <source>
        <dbReference type="ARBA" id="ARBA00022840"/>
    </source>
</evidence>
<dbReference type="PRINTS" id="PR00301">
    <property type="entry name" value="HEATSHOCK70"/>
</dbReference>
<dbReference type="Pfam" id="PF00012">
    <property type="entry name" value="HSP70"/>
    <property type="match status" value="2"/>
</dbReference>
<evidence type="ECO:0000313" key="14">
    <source>
        <dbReference type="EMBL" id="SFR55777.1"/>
    </source>
</evidence>
<dbReference type="EMBL" id="FOYZ01000001">
    <property type="protein sequence ID" value="SFR55777.1"/>
    <property type="molecule type" value="Genomic_DNA"/>
</dbReference>
<evidence type="ECO:0000256" key="11">
    <source>
        <dbReference type="ARBA" id="ARBA00030945"/>
    </source>
</evidence>
<evidence type="ECO:0000256" key="13">
    <source>
        <dbReference type="RuleBase" id="RU003322"/>
    </source>
</evidence>
<dbReference type="STRING" id="37658.SAMN05661086_00109"/>
<dbReference type="PROSITE" id="PS00297">
    <property type="entry name" value="HSP70_1"/>
    <property type="match status" value="1"/>
</dbReference>
<keyword evidence="6 13" id="KW-0547">Nucleotide-binding</keyword>
<dbReference type="InterPro" id="IPR043129">
    <property type="entry name" value="ATPase_NBD"/>
</dbReference>
<dbReference type="InterPro" id="IPR018181">
    <property type="entry name" value="Heat_shock_70_CS"/>
</dbReference>
<evidence type="ECO:0000256" key="8">
    <source>
        <dbReference type="ARBA" id="ARBA00023016"/>
    </source>
</evidence>
<evidence type="ECO:0000256" key="9">
    <source>
        <dbReference type="ARBA" id="ARBA00023186"/>
    </source>
</evidence>
<dbReference type="GO" id="GO:0140662">
    <property type="term" value="F:ATP-dependent protein folding chaperone"/>
    <property type="evidence" value="ECO:0007669"/>
    <property type="project" value="InterPro"/>
</dbReference>